<evidence type="ECO:0000256" key="2">
    <source>
        <dbReference type="SAM" id="SignalP"/>
    </source>
</evidence>
<feature type="chain" id="PRO_5017411660" description="Glycosyl hydrolase-like 10 domain-containing protein" evidence="2">
    <location>
        <begin position="18"/>
        <end position="525"/>
    </location>
</feature>
<dbReference type="EMBL" id="QWGR01000002">
    <property type="protein sequence ID" value="RIJ50176.1"/>
    <property type="molecule type" value="Genomic_DNA"/>
</dbReference>
<feature type="signal peptide" evidence="2">
    <location>
        <begin position="1"/>
        <end position="17"/>
    </location>
</feature>
<dbReference type="AlphaFoldDB" id="A0A399T1K9"/>
<proteinExistence type="predicted"/>
<gene>
    <name evidence="4" type="ORF">D1614_05375</name>
</gene>
<name>A0A399T1K9_9BACT</name>
<dbReference type="Gene3D" id="3.20.20.80">
    <property type="entry name" value="Glycosidases"/>
    <property type="match status" value="1"/>
</dbReference>
<dbReference type="OrthoDB" id="100605at2"/>
<accession>A0A399T1K9</accession>
<dbReference type="RefSeq" id="WP_119436863.1">
    <property type="nucleotide sequence ID" value="NZ_QWGR01000002.1"/>
</dbReference>
<dbReference type="Proteomes" id="UP000265926">
    <property type="component" value="Unassembled WGS sequence"/>
</dbReference>
<protein>
    <recommendedName>
        <fullName evidence="3">Glycosyl hydrolase-like 10 domain-containing protein</fullName>
    </recommendedName>
</protein>
<keyword evidence="5" id="KW-1185">Reference proteome</keyword>
<dbReference type="Pfam" id="PF02638">
    <property type="entry name" value="GHL10"/>
    <property type="match status" value="1"/>
</dbReference>
<dbReference type="InterPro" id="IPR017853">
    <property type="entry name" value="GH"/>
</dbReference>
<comment type="caution">
    <text evidence="4">The sequence shown here is derived from an EMBL/GenBank/DDBJ whole genome shotgun (WGS) entry which is preliminary data.</text>
</comment>
<feature type="domain" description="Glycosyl hydrolase-like 10" evidence="3">
    <location>
        <begin position="63"/>
        <end position="312"/>
    </location>
</feature>
<sequence length="525" mass="60157">MKKLNYLILLFAVVVIAACSGEKAEKTTDYPLFWTWLDYRAGINFDSVCNIMSETGIDGVMLNAPTPDDYREAIPIAQKYGIEVYAWLWTMNLEHDRETVLKEHPEWFSVNRKGESLADSIAYVGYYKFMCPALPEVREYIRKKIVAYCEVEGLNGIAIDYHRFVDVVLPTSLWAKYGIVQDVEYPEFDYGYHPEMIRLFKEKFGYDPREQEDPSADVKWRQFRCDQITEVANMIAETVHSYNKVMAASPFPTPAMSRRMVRQDWGKWNLDIVFPMVYRNFYTGDVSFVSDCTNENVRDKNPNTTLYCGLMASDGPVLFDCMDAALNNGARGIAIFTVQSLRTPELRQQFKAYTDSVRALRASPDYTPATTPRDQVINDPFQKEGIMKAVKLHIQANISMANASVLPELQDIDPQMLKSMMQRTVSNTPEELIGYLNASTRWRKDLAPAIDAIVQQFETDTKEGGIKLGEFKKVNQRDVTTYYQVSEENSQVVFDVAFYMYGGILSGWSVKPEEESYNQYISGLK</sequence>
<evidence type="ECO:0000259" key="3">
    <source>
        <dbReference type="Pfam" id="PF02638"/>
    </source>
</evidence>
<dbReference type="SUPFAM" id="SSF51445">
    <property type="entry name" value="(Trans)glycosidases"/>
    <property type="match status" value="1"/>
</dbReference>
<keyword evidence="1 2" id="KW-0732">Signal</keyword>
<dbReference type="InterPro" id="IPR052177">
    <property type="entry name" value="Divisome_Glycosyl_Hydrolase"/>
</dbReference>
<dbReference type="PANTHER" id="PTHR43405:SF1">
    <property type="entry name" value="GLYCOSYL HYDROLASE DIGH"/>
    <property type="match status" value="1"/>
</dbReference>
<reference evidence="4 5" key="1">
    <citation type="submission" date="2018-08" db="EMBL/GenBank/DDBJ databases">
        <title>Pallidiluteibacterium maritimus gen. nov., sp. nov., isolated from coastal sediment.</title>
        <authorList>
            <person name="Zhou L.Y."/>
        </authorList>
    </citation>
    <scope>NUCLEOTIDE SEQUENCE [LARGE SCALE GENOMIC DNA]</scope>
    <source>
        <strain evidence="4 5">XSD2</strain>
    </source>
</reference>
<organism evidence="4 5">
    <name type="scientific">Maribellus luteus</name>
    <dbReference type="NCBI Taxonomy" id="2305463"/>
    <lineage>
        <taxon>Bacteria</taxon>
        <taxon>Pseudomonadati</taxon>
        <taxon>Bacteroidota</taxon>
        <taxon>Bacteroidia</taxon>
        <taxon>Marinilabiliales</taxon>
        <taxon>Prolixibacteraceae</taxon>
        <taxon>Maribellus</taxon>
    </lineage>
</organism>
<dbReference type="PROSITE" id="PS51257">
    <property type="entry name" value="PROKAR_LIPOPROTEIN"/>
    <property type="match status" value="1"/>
</dbReference>
<evidence type="ECO:0000256" key="1">
    <source>
        <dbReference type="ARBA" id="ARBA00022729"/>
    </source>
</evidence>
<evidence type="ECO:0000313" key="4">
    <source>
        <dbReference type="EMBL" id="RIJ50176.1"/>
    </source>
</evidence>
<dbReference type="PANTHER" id="PTHR43405">
    <property type="entry name" value="GLYCOSYL HYDROLASE DIGH"/>
    <property type="match status" value="1"/>
</dbReference>
<evidence type="ECO:0000313" key="5">
    <source>
        <dbReference type="Proteomes" id="UP000265926"/>
    </source>
</evidence>
<dbReference type="InterPro" id="IPR003790">
    <property type="entry name" value="GHL10"/>
</dbReference>